<dbReference type="CDD" id="cd00531">
    <property type="entry name" value="NTF2_like"/>
    <property type="match status" value="1"/>
</dbReference>
<accession>A0A4R4USC6</accession>
<dbReference type="OrthoDB" id="4941530at2"/>
<dbReference type="Proteomes" id="UP000294744">
    <property type="component" value="Unassembled WGS sequence"/>
</dbReference>
<protein>
    <submittedName>
        <fullName evidence="2">Nuclear transport factor 2 family protein</fullName>
    </submittedName>
</protein>
<proteinExistence type="predicted"/>
<keyword evidence="3" id="KW-1185">Reference proteome</keyword>
<name>A0A4R4USC6_9PSEU</name>
<dbReference type="InterPro" id="IPR037401">
    <property type="entry name" value="SnoaL-like"/>
</dbReference>
<organism evidence="2 3">
    <name type="scientific">Saccharopolyspora aridisoli</name>
    <dbReference type="NCBI Taxonomy" id="2530385"/>
    <lineage>
        <taxon>Bacteria</taxon>
        <taxon>Bacillati</taxon>
        <taxon>Actinomycetota</taxon>
        <taxon>Actinomycetes</taxon>
        <taxon>Pseudonocardiales</taxon>
        <taxon>Pseudonocardiaceae</taxon>
        <taxon>Saccharopolyspora</taxon>
    </lineage>
</organism>
<reference evidence="2 3" key="1">
    <citation type="submission" date="2019-03" db="EMBL/GenBank/DDBJ databases">
        <title>Draft genome sequences of novel Actinobacteria.</title>
        <authorList>
            <person name="Sahin N."/>
            <person name="Ay H."/>
            <person name="Saygin H."/>
        </authorList>
    </citation>
    <scope>NUCLEOTIDE SEQUENCE [LARGE SCALE GENOMIC DNA]</scope>
    <source>
        <strain evidence="2 3">16K404</strain>
    </source>
</reference>
<feature type="domain" description="SnoaL-like" evidence="1">
    <location>
        <begin position="5"/>
        <end position="128"/>
    </location>
</feature>
<evidence type="ECO:0000259" key="1">
    <source>
        <dbReference type="Pfam" id="PF13577"/>
    </source>
</evidence>
<dbReference type="RefSeq" id="WP_132625752.1">
    <property type="nucleotide sequence ID" value="NZ_SMKV01000030.1"/>
</dbReference>
<evidence type="ECO:0000313" key="3">
    <source>
        <dbReference type="Proteomes" id="UP000294744"/>
    </source>
</evidence>
<evidence type="ECO:0000313" key="2">
    <source>
        <dbReference type="EMBL" id="TDC89739.1"/>
    </source>
</evidence>
<sequence length="155" mass="17866">MDLVALEEIKRLKYRYLRAVDLKLWHVLAEALTEDAVAEYGTEATGSKLELTSREEILKFMRDNLGPSIITTHSAGQPEIDIDGDTATGIWSFEDTVIATEFKTFIKGAAFYEDDYRREPDGQWRISKTGYTRTYELMHTFDDLPNFELTANRWS</sequence>
<dbReference type="SUPFAM" id="SSF54427">
    <property type="entry name" value="NTF2-like"/>
    <property type="match status" value="1"/>
</dbReference>
<dbReference type="AlphaFoldDB" id="A0A4R4USC6"/>
<dbReference type="EMBL" id="SMKV01000030">
    <property type="protein sequence ID" value="TDC89739.1"/>
    <property type="molecule type" value="Genomic_DNA"/>
</dbReference>
<dbReference type="Gene3D" id="3.10.450.50">
    <property type="match status" value="1"/>
</dbReference>
<dbReference type="Pfam" id="PF13577">
    <property type="entry name" value="SnoaL_4"/>
    <property type="match status" value="1"/>
</dbReference>
<gene>
    <name evidence="2" type="ORF">E1161_20525</name>
</gene>
<comment type="caution">
    <text evidence="2">The sequence shown here is derived from an EMBL/GenBank/DDBJ whole genome shotgun (WGS) entry which is preliminary data.</text>
</comment>
<dbReference type="InterPro" id="IPR032710">
    <property type="entry name" value="NTF2-like_dom_sf"/>
</dbReference>